<feature type="binding site" evidence="5">
    <location>
        <position position="42"/>
    </location>
    <ligand>
        <name>a divalent metal cation</name>
        <dbReference type="ChEBI" id="CHEBI:60240"/>
    </ligand>
</feature>
<evidence type="ECO:0000256" key="1">
    <source>
        <dbReference type="ARBA" id="ARBA00000815"/>
    </source>
</evidence>
<dbReference type="SUPFAM" id="SSF64167">
    <property type="entry name" value="SurE-like"/>
    <property type="match status" value="1"/>
</dbReference>
<dbReference type="HAMAP" id="MF_00060">
    <property type="entry name" value="SurE"/>
    <property type="match status" value="1"/>
</dbReference>
<dbReference type="Pfam" id="PF01975">
    <property type="entry name" value="SurE"/>
    <property type="match status" value="1"/>
</dbReference>
<keyword evidence="3 5" id="KW-0479">Metal-binding</keyword>
<dbReference type="EMBL" id="CP003368">
    <property type="protein sequence ID" value="AGB28236.1"/>
    <property type="molecule type" value="Genomic_DNA"/>
</dbReference>
<feature type="binding site" evidence="5">
    <location>
        <position position="129"/>
    </location>
    <ligand>
        <name>a divalent metal cation</name>
        <dbReference type="ChEBI" id="CHEBI:60240"/>
    </ligand>
</feature>
<dbReference type="GO" id="GO:0005737">
    <property type="term" value="C:cytoplasm"/>
    <property type="evidence" value="ECO:0007669"/>
    <property type="project" value="UniProtKB-SubCell"/>
</dbReference>
<dbReference type="STRING" id="908937.Prede_0894"/>
<dbReference type="InterPro" id="IPR002828">
    <property type="entry name" value="SurE-like_Pase/nucleotidase"/>
</dbReference>
<comment type="function">
    <text evidence="5">Nucleotidase that shows phosphatase activity on nucleoside 5'-monophosphates.</text>
</comment>
<dbReference type="NCBIfam" id="NF001492">
    <property type="entry name" value="PRK00346.2-2"/>
    <property type="match status" value="1"/>
</dbReference>
<dbReference type="GO" id="GO:0046872">
    <property type="term" value="F:metal ion binding"/>
    <property type="evidence" value="ECO:0007669"/>
    <property type="project" value="UniProtKB-UniRule"/>
</dbReference>
<dbReference type="NCBIfam" id="TIGR00087">
    <property type="entry name" value="surE"/>
    <property type="match status" value="1"/>
</dbReference>
<keyword evidence="5" id="KW-0963">Cytoplasm</keyword>
<dbReference type="PANTHER" id="PTHR30457:SF0">
    <property type="entry name" value="PHOSPHATASE, PUTATIVE (AFU_ORTHOLOGUE AFUA_4G01070)-RELATED"/>
    <property type="match status" value="1"/>
</dbReference>
<evidence type="ECO:0000313" key="7">
    <source>
        <dbReference type="EMBL" id="AGB28236.1"/>
    </source>
</evidence>
<comment type="catalytic activity">
    <reaction evidence="1 5">
        <text>a ribonucleoside 5'-phosphate + H2O = a ribonucleoside + phosphate</text>
        <dbReference type="Rhea" id="RHEA:12484"/>
        <dbReference type="ChEBI" id="CHEBI:15377"/>
        <dbReference type="ChEBI" id="CHEBI:18254"/>
        <dbReference type="ChEBI" id="CHEBI:43474"/>
        <dbReference type="ChEBI" id="CHEBI:58043"/>
        <dbReference type="EC" id="3.1.3.5"/>
    </reaction>
</comment>
<evidence type="ECO:0000256" key="3">
    <source>
        <dbReference type="ARBA" id="ARBA00022723"/>
    </source>
</evidence>
<dbReference type="InterPro" id="IPR036523">
    <property type="entry name" value="SurE-like_sf"/>
</dbReference>
<feature type="domain" description="Survival protein SurE-like phosphatase/nucleotidase" evidence="6">
    <location>
        <begin position="36"/>
        <end position="220"/>
    </location>
</feature>
<sequence length="284" mass="31949">MQRYIFIARKKIIKGFFVFLHRKINIMNKENKRSLILISNDDGYHANGIKKLVDIVKPLADVLVVAPESARSGYSCAFSATDYLRLKPRHNMGDTEVWSCSGTPVDCVKIALDQFCRDRQPDLILSGINHGDNSTTNNHYSGTMGAAKEGCMKYIPSVAFSSCYYDENANLEPLHPYVERIVRKVLADGLPKGVCLNVNFPAAETFRGIQVCRMTMGRWMKEIVKERHPRGYDYYWVVGSYVNDEPGVEGTDQEALRQGYVAITPTQIDVTAYACMDELRAALG</sequence>
<name>F9D1M4_PREDD</name>
<dbReference type="EC" id="3.1.3.5" evidence="5"/>
<evidence type="ECO:0000313" key="8">
    <source>
        <dbReference type="EMBL" id="EGQ16066.1"/>
    </source>
</evidence>
<feature type="binding site" evidence="5">
    <location>
        <position position="41"/>
    </location>
    <ligand>
        <name>a divalent metal cation</name>
        <dbReference type="ChEBI" id="CHEBI:60240"/>
    </ligand>
</feature>
<keyword evidence="5" id="KW-0547">Nucleotide-binding</keyword>
<dbReference type="Gene3D" id="3.40.1210.10">
    <property type="entry name" value="Survival protein SurE-like phosphatase/nucleotidase"/>
    <property type="match status" value="1"/>
</dbReference>
<dbReference type="PATRIC" id="fig|908937.9.peg.934"/>
<dbReference type="PANTHER" id="PTHR30457">
    <property type="entry name" value="5'-NUCLEOTIDASE SURE"/>
    <property type="match status" value="1"/>
</dbReference>
<dbReference type="KEGG" id="pdt:Prede_0894"/>
<evidence type="ECO:0000313" key="10">
    <source>
        <dbReference type="Proteomes" id="UP000010862"/>
    </source>
</evidence>
<proteinExistence type="inferred from homology"/>
<dbReference type="Proteomes" id="UP000007820">
    <property type="component" value="Unassembled WGS sequence"/>
</dbReference>
<evidence type="ECO:0000256" key="5">
    <source>
        <dbReference type="HAMAP-Rule" id="MF_00060"/>
    </source>
</evidence>
<keyword evidence="10" id="KW-1185">Reference proteome</keyword>
<dbReference type="Proteomes" id="UP000010862">
    <property type="component" value="Chromosome 1"/>
</dbReference>
<evidence type="ECO:0000313" key="9">
    <source>
        <dbReference type="Proteomes" id="UP000007820"/>
    </source>
</evidence>
<dbReference type="GO" id="GO:0008253">
    <property type="term" value="F:5'-nucleotidase activity"/>
    <property type="evidence" value="ECO:0007669"/>
    <property type="project" value="UniProtKB-UniRule"/>
</dbReference>
<organism evidence="8 9">
    <name type="scientific">Prevotella dentalis (strain ATCC 49559 / DSM 3688 / JCM 13448 / NCTC 12043 / ES 2772)</name>
    <name type="common">Mitsuokella dentalis</name>
    <dbReference type="NCBI Taxonomy" id="908937"/>
    <lineage>
        <taxon>Bacteria</taxon>
        <taxon>Pseudomonadati</taxon>
        <taxon>Bacteroidota</taxon>
        <taxon>Bacteroidia</taxon>
        <taxon>Bacteroidales</taxon>
        <taxon>Prevotellaceae</taxon>
        <taxon>Prevotella</taxon>
    </lineage>
</organism>
<dbReference type="EMBL" id="AFPW01000010">
    <property type="protein sequence ID" value="EGQ16066.1"/>
    <property type="molecule type" value="Genomic_DNA"/>
</dbReference>
<dbReference type="AlphaFoldDB" id="F9D1M4"/>
<dbReference type="HOGENOM" id="CLU_045192_1_0_10"/>
<reference evidence="7" key="3">
    <citation type="submission" date="2012-02" db="EMBL/GenBank/DDBJ databases">
        <title>Complete sequence of chromosome 1 of Prevotella dentalis DSM 3688.</title>
        <authorList>
            <consortium name="US DOE Joint Genome Institute (JGI-PGF)"/>
            <person name="Lucas S."/>
            <person name="Copeland A."/>
            <person name="Lapidus A."/>
            <person name="Glavina del Rio T."/>
            <person name="Dalin E."/>
            <person name="Tice H."/>
            <person name="Bruce D."/>
            <person name="Goodwin L."/>
            <person name="Pitluck S."/>
            <person name="Peters L."/>
            <person name="Mikhailova N."/>
            <person name="Chertkov O."/>
            <person name="Kyrpides N."/>
            <person name="Mavromatis K."/>
            <person name="Ivanova N."/>
            <person name="Brettin T."/>
            <person name="Detter J.C."/>
            <person name="Han C."/>
            <person name="Larimer F."/>
            <person name="Land M."/>
            <person name="Hauser L."/>
            <person name="Markowitz V."/>
            <person name="Cheng J.-F."/>
            <person name="Hugenholtz P."/>
            <person name="Woyke T."/>
            <person name="Wu D."/>
            <person name="Gronow S."/>
            <person name="Wellnitz S."/>
            <person name="Brambilla E."/>
            <person name="Klenk H.-P."/>
            <person name="Eisen J.A."/>
        </authorList>
    </citation>
    <scope>NUCLEOTIDE SEQUENCE</scope>
    <source>
        <strain evidence="7">DSM 3688</strain>
    </source>
</reference>
<reference evidence="10" key="2">
    <citation type="submission" date="2012-02" db="EMBL/GenBank/DDBJ databases">
        <title>Complete sequence of chromosome 1 of Prevotella dentalis DSM 3688.</title>
        <authorList>
            <person name="Lucas S."/>
            <person name="Copeland A."/>
            <person name="Lapidus A."/>
            <person name="Glavina del Rio T."/>
            <person name="Dalin E."/>
            <person name="Tice H."/>
            <person name="Bruce D."/>
            <person name="Goodwin L."/>
            <person name="Pitluck S."/>
            <person name="Peters L."/>
            <person name="Mikhailova N."/>
            <person name="Chertkov O."/>
            <person name="Kyrpides N."/>
            <person name="Mavromatis K."/>
            <person name="Ivanova N."/>
            <person name="Brettin T."/>
            <person name="Detter J.C."/>
            <person name="Han C."/>
            <person name="Larimer F."/>
            <person name="Land M."/>
            <person name="Hauser L."/>
            <person name="Markowitz V."/>
            <person name="Cheng J.-F."/>
            <person name="Hugenholtz P."/>
            <person name="Woyke T."/>
            <person name="Wu D."/>
            <person name="Gronow S."/>
            <person name="Wellnitz S."/>
            <person name="Brambilla E."/>
            <person name="Klenk H.-P."/>
            <person name="Eisen J.A."/>
        </authorList>
    </citation>
    <scope>NUCLEOTIDE SEQUENCE [LARGE SCALE GENOMIC DNA]</scope>
    <source>
        <strain evidence="10">ATCC 49559 / DSM 3688 / JCM 13448 / NCTC 12043 / ES 2772</strain>
    </source>
</reference>
<dbReference type="InterPro" id="IPR030048">
    <property type="entry name" value="SurE"/>
</dbReference>
<keyword evidence="4 5" id="KW-0378">Hydrolase</keyword>
<evidence type="ECO:0000256" key="4">
    <source>
        <dbReference type="ARBA" id="ARBA00022801"/>
    </source>
</evidence>
<reference evidence="8 9" key="1">
    <citation type="submission" date="2011-04" db="EMBL/GenBank/DDBJ databases">
        <authorList>
            <person name="Muzny D."/>
            <person name="Qin X."/>
            <person name="Deng J."/>
            <person name="Jiang H."/>
            <person name="Liu Y."/>
            <person name="Qu J."/>
            <person name="Song X.-Z."/>
            <person name="Zhang L."/>
            <person name="Thornton R."/>
            <person name="Coyle M."/>
            <person name="Francisco L."/>
            <person name="Jackson L."/>
            <person name="Javaid M."/>
            <person name="Korchina V."/>
            <person name="Kovar C."/>
            <person name="Mata R."/>
            <person name="Mathew T."/>
            <person name="Ngo R."/>
            <person name="Nguyen L."/>
            <person name="Nguyen N."/>
            <person name="Okwuonu G."/>
            <person name="Ongeri F."/>
            <person name="Pham C."/>
            <person name="Simmons D."/>
            <person name="Wilczek-Boney K."/>
            <person name="Hale W."/>
            <person name="Jakkamsetti A."/>
            <person name="Pham P."/>
            <person name="Ruth R."/>
            <person name="San Lucas F."/>
            <person name="Warren J."/>
            <person name="Zhang J."/>
            <person name="Zhao Z."/>
            <person name="Zhou C."/>
            <person name="Zhu D."/>
            <person name="Lee S."/>
            <person name="Bess C."/>
            <person name="Blankenburg K."/>
            <person name="Forbes L."/>
            <person name="Fu Q."/>
            <person name="Gubbala S."/>
            <person name="Hirani K."/>
            <person name="Jayaseelan J.C."/>
            <person name="Lara F."/>
            <person name="Munidasa M."/>
            <person name="Palculict T."/>
            <person name="Patil S."/>
            <person name="Pu L.-L."/>
            <person name="Saada N."/>
            <person name="Tang L."/>
            <person name="Weissenberger G."/>
            <person name="Zhu Y."/>
            <person name="Hemphill L."/>
            <person name="Shang Y."/>
            <person name="Youmans B."/>
            <person name="Ayvaz T."/>
            <person name="Ross M."/>
            <person name="Santibanez J."/>
            <person name="Aqrawi P."/>
            <person name="Gross S."/>
            <person name="Joshi V."/>
            <person name="Fowler G."/>
            <person name="Nazareth L."/>
            <person name="Reid J."/>
            <person name="Worley K."/>
            <person name="Petrosino J."/>
            <person name="Highlander S."/>
            <person name="Gibbs R."/>
        </authorList>
    </citation>
    <scope>NUCLEOTIDE SEQUENCE [LARGE SCALE GENOMIC DNA]</scope>
    <source>
        <strain evidence="8 9">DSM 3688</strain>
    </source>
</reference>
<comment type="cofactor">
    <cofactor evidence="5">
        <name>a divalent metal cation</name>
        <dbReference type="ChEBI" id="CHEBI:60240"/>
    </cofactor>
    <text evidence="5">Binds 1 divalent metal cation per subunit.</text>
</comment>
<evidence type="ECO:0000256" key="2">
    <source>
        <dbReference type="ARBA" id="ARBA00011062"/>
    </source>
</evidence>
<dbReference type="OrthoDB" id="9780815at2"/>
<feature type="binding site" evidence="5">
    <location>
        <position position="72"/>
    </location>
    <ligand>
        <name>a divalent metal cation</name>
        <dbReference type="ChEBI" id="CHEBI:60240"/>
    </ligand>
</feature>
<gene>
    <name evidence="5 8" type="primary">surE</name>
    <name evidence="7" type="ordered locus">Prede_0894</name>
    <name evidence="8" type="ORF">HMPREF9136_0752</name>
</gene>
<dbReference type="eggNOG" id="COG0496">
    <property type="taxonomic scope" value="Bacteria"/>
</dbReference>
<evidence type="ECO:0000259" key="6">
    <source>
        <dbReference type="Pfam" id="PF01975"/>
    </source>
</evidence>
<dbReference type="GO" id="GO:0000166">
    <property type="term" value="F:nucleotide binding"/>
    <property type="evidence" value="ECO:0007669"/>
    <property type="project" value="UniProtKB-KW"/>
</dbReference>
<protein>
    <recommendedName>
        <fullName evidence="5">5'-nucleotidase SurE</fullName>
        <ecNumber evidence="5">3.1.3.5</ecNumber>
    </recommendedName>
    <alternativeName>
        <fullName evidence="5">Nucleoside 5'-monophosphate phosphohydrolase</fullName>
    </alternativeName>
</protein>
<comment type="subcellular location">
    <subcellularLocation>
        <location evidence="5">Cytoplasm</location>
    </subcellularLocation>
</comment>
<comment type="similarity">
    <text evidence="2 5">Belongs to the SurE nucleotidase family.</text>
</comment>
<accession>F9D1M4</accession>